<reference evidence="1 2" key="1">
    <citation type="submission" date="2020-04" db="EMBL/GenBank/DDBJ databases">
        <title>Description of novel Gluconacetobacter.</title>
        <authorList>
            <person name="Sombolestani A."/>
        </authorList>
    </citation>
    <scope>NUCLEOTIDE SEQUENCE [LARGE SCALE GENOMIC DNA]</scope>
    <source>
        <strain evidence="1 2">LMG 27802</strain>
    </source>
</reference>
<organism evidence="1 2">
    <name type="scientific">Gluconacetobacter tumulisoli</name>
    <dbReference type="NCBI Taxonomy" id="1286189"/>
    <lineage>
        <taxon>Bacteria</taxon>
        <taxon>Pseudomonadati</taxon>
        <taxon>Pseudomonadota</taxon>
        <taxon>Alphaproteobacteria</taxon>
        <taxon>Acetobacterales</taxon>
        <taxon>Acetobacteraceae</taxon>
        <taxon>Gluconacetobacter</taxon>
    </lineage>
</organism>
<accession>A0A7W4K5L3</accession>
<keyword evidence="2" id="KW-1185">Reference proteome</keyword>
<name>A0A7W4K5L3_9PROT</name>
<comment type="caution">
    <text evidence="1">The sequence shown here is derived from an EMBL/GenBank/DDBJ whole genome shotgun (WGS) entry which is preliminary data.</text>
</comment>
<dbReference type="AlphaFoldDB" id="A0A7W4K5L3"/>
<proteinExistence type="predicted"/>
<dbReference type="EMBL" id="JABEQM010000002">
    <property type="protein sequence ID" value="MBB2200781.1"/>
    <property type="molecule type" value="Genomic_DNA"/>
</dbReference>
<dbReference type="RefSeq" id="WP_182954817.1">
    <property type="nucleotide sequence ID" value="NZ_JABEQM010000002.1"/>
</dbReference>
<dbReference type="Proteomes" id="UP000578030">
    <property type="component" value="Unassembled WGS sequence"/>
</dbReference>
<sequence>MTETIGCDVNWHLAHSQPAHLLDYFDPARGFAGQINPLVSRFRDIQALCDAGDGDEPLMQLRNALAFHLVKMSRWWGFDFCPRGLTGVRNPLFLSYVKAHAARVVEDESFFDLFTMQHHMHANDAGHILVLGRDDRTVPALLYGLDGQKGFRFTSRANGADIAWYRHSYPDFASAWLAARTIRCPGERLCDTLPERLAAEREHAWARSWHQRYFHRAGTRPVVQLYTEAYAQLSVCQSAFGRAEFETIVNDLAFKIVRTAFERAMTIADMIEEGGTMDMNLRVANGVKQRARTFIAACVDPCRRPEMDTLLDRTIAYRPRRCS</sequence>
<protein>
    <submittedName>
        <fullName evidence="1">Uncharacterized protein</fullName>
    </submittedName>
</protein>
<gene>
    <name evidence="1" type="ORF">HLH28_04180</name>
</gene>
<evidence type="ECO:0000313" key="2">
    <source>
        <dbReference type="Proteomes" id="UP000578030"/>
    </source>
</evidence>
<evidence type="ECO:0000313" key="1">
    <source>
        <dbReference type="EMBL" id="MBB2200781.1"/>
    </source>
</evidence>